<proteinExistence type="predicted"/>
<gene>
    <name evidence="1" type="ORF">ACFS1K_14780</name>
</gene>
<dbReference type="EMBL" id="JBHUOK010000032">
    <property type="protein sequence ID" value="MFD2791038.1"/>
    <property type="molecule type" value="Genomic_DNA"/>
</dbReference>
<dbReference type="RefSeq" id="WP_251806245.1">
    <property type="nucleotide sequence ID" value="NZ_CP166679.1"/>
</dbReference>
<name>A0ABW5VH86_9FLAO</name>
<keyword evidence="2" id="KW-1185">Reference proteome</keyword>
<evidence type="ECO:0000313" key="1">
    <source>
        <dbReference type="EMBL" id="MFD2791038.1"/>
    </source>
</evidence>
<protein>
    <submittedName>
        <fullName evidence="1">Uncharacterized protein</fullName>
    </submittedName>
</protein>
<dbReference type="Proteomes" id="UP001597532">
    <property type="component" value="Unassembled WGS sequence"/>
</dbReference>
<comment type="caution">
    <text evidence="1">The sequence shown here is derived from an EMBL/GenBank/DDBJ whole genome shotgun (WGS) entry which is preliminary data.</text>
</comment>
<accession>A0ABW5VH86</accession>
<sequence length="176" mass="20205">MKKYLMIFAVIARFSACDKLDELTKFEMDYKQRVVIPSTTGIDLPFDIYSPEKETNATSEFAVNDTRKDLIEEIILRHLSLNIISPEGEDFSFLESITVYMSAEDLPEIRIAWNEEVSETAGGLLELETSVEDLKEYIKKDSYSLRLKTVMDEFLSSDYEIEIVSVFFVDAKILGL</sequence>
<reference evidence="2" key="1">
    <citation type="journal article" date="2019" name="Int. J. Syst. Evol. Microbiol.">
        <title>The Global Catalogue of Microorganisms (GCM) 10K type strain sequencing project: providing services to taxonomists for standard genome sequencing and annotation.</title>
        <authorList>
            <consortium name="The Broad Institute Genomics Platform"/>
            <consortium name="The Broad Institute Genome Sequencing Center for Infectious Disease"/>
            <person name="Wu L."/>
            <person name="Ma J."/>
        </authorList>
    </citation>
    <scope>NUCLEOTIDE SEQUENCE [LARGE SCALE GENOMIC DNA]</scope>
    <source>
        <strain evidence="2">KCTC 52924</strain>
    </source>
</reference>
<evidence type="ECO:0000313" key="2">
    <source>
        <dbReference type="Proteomes" id="UP001597532"/>
    </source>
</evidence>
<organism evidence="1 2">
    <name type="scientific">Arenibacter antarcticus</name>
    <dbReference type="NCBI Taxonomy" id="2040469"/>
    <lineage>
        <taxon>Bacteria</taxon>
        <taxon>Pseudomonadati</taxon>
        <taxon>Bacteroidota</taxon>
        <taxon>Flavobacteriia</taxon>
        <taxon>Flavobacteriales</taxon>
        <taxon>Flavobacteriaceae</taxon>
        <taxon>Arenibacter</taxon>
    </lineage>
</organism>